<keyword evidence="1 4" id="KW-0808">Transferase</keyword>
<feature type="domain" description="Nucleotidyl transferase" evidence="3">
    <location>
        <begin position="3"/>
        <end position="225"/>
    </location>
</feature>
<dbReference type="NCBIfam" id="NF045761">
    <property type="entry name" value="NAMPUrTaseMurU"/>
    <property type="match status" value="1"/>
</dbReference>
<dbReference type="SUPFAM" id="SSF53448">
    <property type="entry name" value="Nucleotide-diphospho-sugar transferases"/>
    <property type="match status" value="1"/>
</dbReference>
<name>A0A2N4U172_9BURK</name>
<keyword evidence="5" id="KW-1185">Reference proteome</keyword>
<dbReference type="PANTHER" id="PTHR43584:SF8">
    <property type="entry name" value="N-ACETYLMURAMATE ALPHA-1-PHOSPHATE URIDYLYLTRANSFERASE"/>
    <property type="match status" value="1"/>
</dbReference>
<evidence type="ECO:0000256" key="2">
    <source>
        <dbReference type="ARBA" id="ARBA00022695"/>
    </source>
</evidence>
<proteinExistence type="predicted"/>
<evidence type="ECO:0000256" key="1">
    <source>
        <dbReference type="ARBA" id="ARBA00022679"/>
    </source>
</evidence>
<dbReference type="CDD" id="cd06422">
    <property type="entry name" value="NTP_transferase_like_1"/>
    <property type="match status" value="1"/>
</dbReference>
<protein>
    <submittedName>
        <fullName evidence="4">Mannose-1-phosphate guanylyltransferase</fullName>
    </submittedName>
</protein>
<dbReference type="GO" id="GO:0016779">
    <property type="term" value="F:nucleotidyltransferase activity"/>
    <property type="evidence" value="ECO:0007669"/>
    <property type="project" value="UniProtKB-KW"/>
</dbReference>
<gene>
    <name evidence="4" type="ORF">CR159_16530</name>
</gene>
<dbReference type="InterPro" id="IPR029044">
    <property type="entry name" value="Nucleotide-diphossugar_trans"/>
</dbReference>
<dbReference type="InterPro" id="IPR054790">
    <property type="entry name" value="MurU"/>
</dbReference>
<sequence length="229" mass="24815">MRAMILAAGRGERMRPLTDHVPKPLLQVAGKPLIVWHIERLVTAGITEIVVNLCWLGEQIEQTLGDGARYGARISYSPEPQALETAGGIAQALPHFEGQPFLVVNGDVWCDWNPADAAQRVASLATDTLAWLMLVDNPAQHPEGDFQLQDSGLVSDAGTQDGAVTLTFSGIGIYRPALFHEIAEHQPAPLAPLLRKAMAAGKVIGSHYQGQWTDVGTPQRLMQLDTAMR</sequence>
<dbReference type="EMBL" id="PDNW01000016">
    <property type="protein sequence ID" value="PLC48750.1"/>
    <property type="molecule type" value="Genomic_DNA"/>
</dbReference>
<dbReference type="Proteomes" id="UP000234190">
    <property type="component" value="Unassembled WGS sequence"/>
</dbReference>
<dbReference type="InterPro" id="IPR050065">
    <property type="entry name" value="GlmU-like"/>
</dbReference>
<dbReference type="RefSeq" id="WP_102075080.1">
    <property type="nucleotide sequence ID" value="NZ_PDNW01000016.1"/>
</dbReference>
<comment type="caution">
    <text evidence="4">The sequence shown here is derived from an EMBL/GenBank/DDBJ whole genome shotgun (WGS) entry which is preliminary data.</text>
</comment>
<reference evidence="4 5" key="1">
    <citation type="submission" date="2017-10" db="EMBL/GenBank/DDBJ databases">
        <title>Two draft genome sequences of Pusillimonas sp. strains isolated from a nitrate- and radionuclide-contaminated groundwater in Russia.</title>
        <authorList>
            <person name="Grouzdev D.S."/>
            <person name="Tourova T.P."/>
            <person name="Goeva M.A."/>
            <person name="Babich T.L."/>
            <person name="Sokolova D.S."/>
            <person name="Abdullin R."/>
            <person name="Poltaraus A.B."/>
            <person name="Toshchakov S.V."/>
            <person name="Nazina T.N."/>
        </authorList>
    </citation>
    <scope>NUCLEOTIDE SEQUENCE [LARGE SCALE GENOMIC DNA]</scope>
    <source>
        <strain evidence="4 5">JR1/69-3-13</strain>
    </source>
</reference>
<evidence type="ECO:0000313" key="4">
    <source>
        <dbReference type="EMBL" id="PLC48750.1"/>
    </source>
</evidence>
<accession>A0A2N4U172</accession>
<dbReference type="InterPro" id="IPR005835">
    <property type="entry name" value="NTP_transferase_dom"/>
</dbReference>
<dbReference type="AlphaFoldDB" id="A0A2N4U172"/>
<dbReference type="Pfam" id="PF00483">
    <property type="entry name" value="NTP_transferase"/>
    <property type="match status" value="1"/>
</dbReference>
<evidence type="ECO:0000313" key="5">
    <source>
        <dbReference type="Proteomes" id="UP000234190"/>
    </source>
</evidence>
<organism evidence="4 5">
    <name type="scientific">Pollutimonas subterranea</name>
    <dbReference type="NCBI Taxonomy" id="2045210"/>
    <lineage>
        <taxon>Bacteria</taxon>
        <taxon>Pseudomonadati</taxon>
        <taxon>Pseudomonadota</taxon>
        <taxon>Betaproteobacteria</taxon>
        <taxon>Burkholderiales</taxon>
        <taxon>Alcaligenaceae</taxon>
        <taxon>Pollutimonas</taxon>
    </lineage>
</organism>
<dbReference type="Gene3D" id="3.90.550.10">
    <property type="entry name" value="Spore Coat Polysaccharide Biosynthesis Protein SpsA, Chain A"/>
    <property type="match status" value="1"/>
</dbReference>
<keyword evidence="2 4" id="KW-0548">Nucleotidyltransferase</keyword>
<evidence type="ECO:0000259" key="3">
    <source>
        <dbReference type="Pfam" id="PF00483"/>
    </source>
</evidence>
<dbReference type="OrthoDB" id="9788272at2"/>
<dbReference type="PANTHER" id="PTHR43584">
    <property type="entry name" value="NUCLEOTIDYL TRANSFERASE"/>
    <property type="match status" value="1"/>
</dbReference>